<dbReference type="FunFam" id="1.20.5.170:FF:000040">
    <property type="entry name" value="Nuclear pore glycoprotein p62"/>
    <property type="match status" value="1"/>
</dbReference>
<dbReference type="InterPro" id="IPR007758">
    <property type="entry name" value="Nucleoporin_NSP1_C"/>
</dbReference>
<proteinExistence type="inferred from homology"/>
<dbReference type="AlphaFoldDB" id="A0A6A7BQS7"/>
<keyword evidence="5" id="KW-0813">Transport</keyword>
<evidence type="ECO:0000256" key="5">
    <source>
        <dbReference type="ARBA" id="ARBA00022448"/>
    </source>
</evidence>
<evidence type="ECO:0000256" key="11">
    <source>
        <dbReference type="ARBA" id="ARBA00068864"/>
    </source>
</evidence>
<protein>
    <recommendedName>
        <fullName evidence="11">Nucleoporin NSP1</fullName>
    </recommendedName>
    <alternativeName>
        <fullName evidence="12">Nuclear pore protein NSP1</fullName>
    </alternativeName>
    <alternativeName>
        <fullName evidence="13">Nucleoskeletal-like protein</fullName>
    </alternativeName>
</protein>
<evidence type="ECO:0000313" key="16">
    <source>
        <dbReference type="EMBL" id="KAF2857125.1"/>
    </source>
</evidence>
<feature type="compositionally biased region" description="Low complexity" evidence="14">
    <location>
        <begin position="263"/>
        <end position="289"/>
    </location>
</feature>
<dbReference type="OrthoDB" id="344345at2759"/>
<dbReference type="GO" id="GO:0006405">
    <property type="term" value="P:RNA export from nucleus"/>
    <property type="evidence" value="ECO:0007669"/>
    <property type="project" value="TreeGrafter"/>
</dbReference>
<feature type="compositionally biased region" description="Polar residues" evidence="14">
    <location>
        <begin position="252"/>
        <end position="262"/>
    </location>
</feature>
<dbReference type="Pfam" id="PF05064">
    <property type="entry name" value="Nsp1_C"/>
    <property type="match status" value="1"/>
</dbReference>
<accession>A0A6A7BQS7</accession>
<feature type="domain" description="Nucleoporin NSP1-like C-terminal" evidence="15">
    <location>
        <begin position="339"/>
        <end position="437"/>
    </location>
</feature>
<feature type="compositionally biased region" description="Low complexity" evidence="14">
    <location>
        <begin position="300"/>
        <end position="338"/>
    </location>
</feature>
<feature type="compositionally biased region" description="Low complexity" evidence="14">
    <location>
        <begin position="179"/>
        <end position="190"/>
    </location>
</feature>
<evidence type="ECO:0000259" key="15">
    <source>
        <dbReference type="Pfam" id="PF05064"/>
    </source>
</evidence>
<evidence type="ECO:0000313" key="17">
    <source>
        <dbReference type="Proteomes" id="UP000799421"/>
    </source>
</evidence>
<feature type="compositionally biased region" description="Low complexity" evidence="14">
    <location>
        <begin position="54"/>
        <end position="68"/>
    </location>
</feature>
<evidence type="ECO:0000256" key="4">
    <source>
        <dbReference type="ARBA" id="ARBA00005911"/>
    </source>
</evidence>
<evidence type="ECO:0000256" key="1">
    <source>
        <dbReference type="ARBA" id="ARBA00004335"/>
    </source>
</evidence>
<dbReference type="EMBL" id="MU006064">
    <property type="protein sequence ID" value="KAF2857125.1"/>
    <property type="molecule type" value="Genomic_DNA"/>
</dbReference>
<evidence type="ECO:0000256" key="2">
    <source>
        <dbReference type="ARBA" id="ARBA00004567"/>
    </source>
</evidence>
<keyword evidence="6" id="KW-0509">mRNA transport</keyword>
<feature type="compositionally biased region" description="Low complexity" evidence="14">
    <location>
        <begin position="129"/>
        <end position="161"/>
    </location>
</feature>
<keyword evidence="10" id="KW-0539">Nucleus</keyword>
<keyword evidence="17" id="KW-1185">Reference proteome</keyword>
<dbReference type="GO" id="GO:0031965">
    <property type="term" value="C:nuclear membrane"/>
    <property type="evidence" value="ECO:0007669"/>
    <property type="project" value="UniProtKB-SubCell"/>
</dbReference>
<sequence>MSTPVSGFSFLGGGQAASGTNTSKPEEKKTASSIFGKTATVSGENQSGSGLFGSTSATPPTKTPAQTSFTPAGNPPALSMFGASKPDENKSPFSWNPASTQDATAATGTAAAGKPAAQQQPSSLFGAPKTTAAGTTTSSLFSGLKSPGESKSSTSASAPASFLGGFKPPETSSAAQPLGTPTTTSGPASGNIFGSFTAPSATLGTAQPATPAFGSIFNKPKETADAAGSGNQKSEEESSSSQPAATKTTTAGSTSNIFDSLKTQTSSSETSQPATTTTAPATSTASSTSNLFGGAANSFGSTKSATATTEKSETAATKATAPASGSTATAPSTVGAAPPQQSRLAGKTMDEILTMWSTSLATHQKTFQQLAQRVSTWDKMLVENSGKISLLYSRCFQAERDCSEVERQLSIVESSQQDLEALLDRYEGEVDRMLAQAGLGDGGNGVSGVDAERERTYKMAEQCSTRLTEMSHNLTEMIEAVNSASGSLASSRGKSRPGNDDALSEIVRVLNSHLSQLQVIDQGATDLQSRVVAAQQEAKHIGRLQGHNGDSEQWIKDFGRSYLGRR</sequence>
<dbReference type="GO" id="GO:0044613">
    <property type="term" value="C:nuclear pore central transport channel"/>
    <property type="evidence" value="ECO:0007669"/>
    <property type="project" value="TreeGrafter"/>
</dbReference>
<evidence type="ECO:0000256" key="14">
    <source>
        <dbReference type="SAM" id="MobiDB-lite"/>
    </source>
</evidence>
<comment type="similarity">
    <text evidence="4">Belongs to the nucleoporin NSP1/NUP62 family.</text>
</comment>
<evidence type="ECO:0000256" key="10">
    <source>
        <dbReference type="ARBA" id="ARBA00023242"/>
    </source>
</evidence>
<evidence type="ECO:0000256" key="6">
    <source>
        <dbReference type="ARBA" id="ARBA00022816"/>
    </source>
</evidence>
<dbReference type="GO" id="GO:0017056">
    <property type="term" value="F:structural constituent of nuclear pore"/>
    <property type="evidence" value="ECO:0007669"/>
    <property type="project" value="InterPro"/>
</dbReference>
<dbReference type="InterPro" id="IPR026010">
    <property type="entry name" value="NSP1/NUP62"/>
</dbReference>
<dbReference type="Gene3D" id="1.20.5.170">
    <property type="match status" value="1"/>
</dbReference>
<evidence type="ECO:0000256" key="13">
    <source>
        <dbReference type="ARBA" id="ARBA00081079"/>
    </source>
</evidence>
<dbReference type="PANTHER" id="PTHR12084">
    <property type="entry name" value="NUCLEAR PORE GLYCOPROTEIN P62-RELATED"/>
    <property type="match status" value="1"/>
</dbReference>
<evidence type="ECO:0000256" key="8">
    <source>
        <dbReference type="ARBA" id="ARBA00023010"/>
    </source>
</evidence>
<dbReference type="GO" id="GO:0051028">
    <property type="term" value="P:mRNA transport"/>
    <property type="evidence" value="ECO:0007669"/>
    <property type="project" value="UniProtKB-KW"/>
</dbReference>
<evidence type="ECO:0000256" key="3">
    <source>
        <dbReference type="ARBA" id="ARBA00004620"/>
    </source>
</evidence>
<comment type="subcellular location">
    <subcellularLocation>
        <location evidence="1">Nucleus membrane</location>
        <topology evidence="1">Peripheral membrane protein</topology>
        <orientation evidence="1">Cytoplasmic side</orientation>
    </subcellularLocation>
    <subcellularLocation>
        <location evidence="3">Nucleus membrane</location>
        <topology evidence="3">Peripheral membrane protein</topology>
        <orientation evidence="3">Nucleoplasmic side</orientation>
    </subcellularLocation>
    <subcellularLocation>
        <location evidence="2">Nucleus</location>
        <location evidence="2">Nuclear pore complex</location>
    </subcellularLocation>
</comment>
<dbReference type="Proteomes" id="UP000799421">
    <property type="component" value="Unassembled WGS sequence"/>
</dbReference>
<organism evidence="16 17">
    <name type="scientific">Piedraia hortae CBS 480.64</name>
    <dbReference type="NCBI Taxonomy" id="1314780"/>
    <lineage>
        <taxon>Eukaryota</taxon>
        <taxon>Fungi</taxon>
        <taxon>Dikarya</taxon>
        <taxon>Ascomycota</taxon>
        <taxon>Pezizomycotina</taxon>
        <taxon>Dothideomycetes</taxon>
        <taxon>Dothideomycetidae</taxon>
        <taxon>Capnodiales</taxon>
        <taxon>Piedraiaceae</taxon>
        <taxon>Piedraia</taxon>
    </lineage>
</organism>
<feature type="region of interest" description="Disordered" evidence="14">
    <location>
        <begin position="1"/>
        <end position="343"/>
    </location>
</feature>
<evidence type="ECO:0000256" key="7">
    <source>
        <dbReference type="ARBA" id="ARBA00022927"/>
    </source>
</evidence>
<feature type="compositionally biased region" description="Polar residues" evidence="14">
    <location>
        <begin position="192"/>
        <end position="208"/>
    </location>
</feature>
<keyword evidence="8" id="KW-0811">Translocation</keyword>
<reference evidence="16" key="1">
    <citation type="journal article" date="2020" name="Stud. Mycol.">
        <title>101 Dothideomycetes genomes: a test case for predicting lifestyles and emergence of pathogens.</title>
        <authorList>
            <person name="Haridas S."/>
            <person name="Albert R."/>
            <person name="Binder M."/>
            <person name="Bloem J."/>
            <person name="Labutti K."/>
            <person name="Salamov A."/>
            <person name="Andreopoulos B."/>
            <person name="Baker S."/>
            <person name="Barry K."/>
            <person name="Bills G."/>
            <person name="Bluhm B."/>
            <person name="Cannon C."/>
            <person name="Castanera R."/>
            <person name="Culley D."/>
            <person name="Daum C."/>
            <person name="Ezra D."/>
            <person name="Gonzalez J."/>
            <person name="Henrissat B."/>
            <person name="Kuo A."/>
            <person name="Liang C."/>
            <person name="Lipzen A."/>
            <person name="Lutzoni F."/>
            <person name="Magnuson J."/>
            <person name="Mondo S."/>
            <person name="Nolan M."/>
            <person name="Ohm R."/>
            <person name="Pangilinan J."/>
            <person name="Park H.-J."/>
            <person name="Ramirez L."/>
            <person name="Alfaro M."/>
            <person name="Sun H."/>
            <person name="Tritt A."/>
            <person name="Yoshinaga Y."/>
            <person name="Zwiers L.-H."/>
            <person name="Turgeon B."/>
            <person name="Goodwin S."/>
            <person name="Spatafora J."/>
            <person name="Crous P."/>
            <person name="Grigoriev I."/>
        </authorList>
    </citation>
    <scope>NUCLEOTIDE SEQUENCE</scope>
    <source>
        <strain evidence="16">CBS 480.64</strain>
    </source>
</reference>
<name>A0A6A7BQS7_9PEZI</name>
<dbReference type="GO" id="GO:0006606">
    <property type="term" value="P:protein import into nucleus"/>
    <property type="evidence" value="ECO:0007669"/>
    <property type="project" value="TreeGrafter"/>
</dbReference>
<feature type="compositionally biased region" description="Low complexity" evidence="14">
    <location>
        <begin position="239"/>
        <end position="251"/>
    </location>
</feature>
<keyword evidence="7" id="KW-0653">Protein transport</keyword>
<dbReference type="PANTHER" id="PTHR12084:SF0">
    <property type="entry name" value="NUCLEAR PORE GLYCOPROTEIN P62"/>
    <property type="match status" value="1"/>
</dbReference>
<evidence type="ECO:0000256" key="12">
    <source>
        <dbReference type="ARBA" id="ARBA00078941"/>
    </source>
</evidence>
<feature type="compositionally biased region" description="Low complexity" evidence="14">
    <location>
        <begin position="98"/>
        <end position="122"/>
    </location>
</feature>
<dbReference type="GO" id="GO:0005543">
    <property type="term" value="F:phospholipid binding"/>
    <property type="evidence" value="ECO:0007669"/>
    <property type="project" value="TreeGrafter"/>
</dbReference>
<feature type="compositionally biased region" description="Polar residues" evidence="14">
    <location>
        <begin position="31"/>
        <end position="53"/>
    </location>
</feature>
<evidence type="ECO:0000256" key="9">
    <source>
        <dbReference type="ARBA" id="ARBA00023132"/>
    </source>
</evidence>
<keyword evidence="9" id="KW-0906">Nuclear pore complex</keyword>
<gene>
    <name evidence="16" type="ORF">K470DRAFT_261086</name>
</gene>